<name>A0ABP8FC66_9BACT</name>
<keyword evidence="5 6" id="KW-0472">Membrane</keyword>
<dbReference type="InterPro" id="IPR050250">
    <property type="entry name" value="Macrolide_Exporter_MacB"/>
</dbReference>
<dbReference type="Pfam" id="PF12704">
    <property type="entry name" value="MacB_PCD"/>
    <property type="match status" value="2"/>
</dbReference>
<feature type="transmembrane region" description="Helical" evidence="6">
    <location>
        <begin position="400"/>
        <end position="422"/>
    </location>
</feature>
<keyword evidence="10" id="KW-1185">Reference proteome</keyword>
<feature type="transmembrane region" description="Helical" evidence="6">
    <location>
        <begin position="41"/>
        <end position="64"/>
    </location>
</feature>
<keyword evidence="2" id="KW-1003">Cell membrane</keyword>
<evidence type="ECO:0000313" key="10">
    <source>
        <dbReference type="Proteomes" id="UP001501207"/>
    </source>
</evidence>
<feature type="transmembrane region" description="Helical" evidence="6">
    <location>
        <begin position="443"/>
        <end position="466"/>
    </location>
</feature>
<dbReference type="Pfam" id="PF02687">
    <property type="entry name" value="FtsX"/>
    <property type="match status" value="2"/>
</dbReference>
<evidence type="ECO:0000256" key="5">
    <source>
        <dbReference type="ARBA" id="ARBA00023136"/>
    </source>
</evidence>
<reference evidence="10" key="1">
    <citation type="journal article" date="2019" name="Int. J. Syst. Evol. Microbiol.">
        <title>The Global Catalogue of Microorganisms (GCM) 10K type strain sequencing project: providing services to taxonomists for standard genome sequencing and annotation.</title>
        <authorList>
            <consortium name="The Broad Institute Genomics Platform"/>
            <consortium name="The Broad Institute Genome Sequencing Center for Infectious Disease"/>
            <person name="Wu L."/>
            <person name="Ma J."/>
        </authorList>
    </citation>
    <scope>NUCLEOTIDE SEQUENCE [LARGE SCALE GENOMIC DNA]</scope>
    <source>
        <strain evidence="10">JCM 17664</strain>
    </source>
</reference>
<organism evidence="9 10">
    <name type="scientific">Compostibacter hankyongensis</name>
    <dbReference type="NCBI Taxonomy" id="1007089"/>
    <lineage>
        <taxon>Bacteria</taxon>
        <taxon>Pseudomonadati</taxon>
        <taxon>Bacteroidota</taxon>
        <taxon>Chitinophagia</taxon>
        <taxon>Chitinophagales</taxon>
        <taxon>Chitinophagaceae</taxon>
        <taxon>Compostibacter</taxon>
    </lineage>
</organism>
<evidence type="ECO:0000313" key="9">
    <source>
        <dbReference type="EMBL" id="GAA4300295.1"/>
    </source>
</evidence>
<evidence type="ECO:0000259" key="8">
    <source>
        <dbReference type="Pfam" id="PF12704"/>
    </source>
</evidence>
<evidence type="ECO:0000256" key="4">
    <source>
        <dbReference type="ARBA" id="ARBA00022989"/>
    </source>
</evidence>
<feature type="domain" description="MacB-like periplasmic core" evidence="8">
    <location>
        <begin position="45"/>
        <end position="256"/>
    </location>
</feature>
<dbReference type="PANTHER" id="PTHR30572">
    <property type="entry name" value="MEMBRANE COMPONENT OF TRANSPORTER-RELATED"/>
    <property type="match status" value="1"/>
</dbReference>
<dbReference type="InterPro" id="IPR025857">
    <property type="entry name" value="MacB_PCD"/>
</dbReference>
<feature type="transmembrane region" description="Helical" evidence="6">
    <location>
        <begin position="358"/>
        <end position="380"/>
    </location>
</feature>
<feature type="domain" description="ABC3 transporter permease C-terminal" evidence="7">
    <location>
        <begin position="699"/>
        <end position="812"/>
    </location>
</feature>
<evidence type="ECO:0000256" key="1">
    <source>
        <dbReference type="ARBA" id="ARBA00004651"/>
    </source>
</evidence>
<keyword evidence="3 6" id="KW-0812">Transmembrane</keyword>
<comment type="caution">
    <text evidence="9">The sequence shown here is derived from an EMBL/GenBank/DDBJ whole genome shotgun (WGS) entry which is preliminary data.</text>
</comment>
<gene>
    <name evidence="9" type="ORF">GCM10023143_01100</name>
</gene>
<feature type="transmembrane region" description="Helical" evidence="6">
    <location>
        <begin position="304"/>
        <end position="325"/>
    </location>
</feature>
<comment type="subcellular location">
    <subcellularLocation>
        <location evidence="1">Cell membrane</location>
        <topology evidence="1">Multi-pass membrane protein</topology>
    </subcellularLocation>
</comment>
<sequence>MKRGFPAPELEGELKNEQLKSSCMFRSYLKTAWRNVVKNKLYASVNILGLAAGLAGFIIILLYLNYELSYDSWDPSLKRVYKIGEQRGNDILEQTPNPLAAFLKQTLPEVETATAMQPAGEFEVLLSAGDRKIFQQYGVGADSNFLKVFPYPLIAGDAATALKKPNAIIISTELATKLFGSYTDAIGKVIKIHNQLENEITGVFARPKSPSHFNAQFVYRSPYEKIDMQWSNASVQTYVKTFKPVDLTAFEEQVNSVYYNERLKKDKQSFEDYRKTGHLDGLFADAVKDIHNFPKHGKSNFPTVSILLLLAVLLLLAGAINFSNLSIASSMRRAKEIGVRKVLGSGRKQISVQVIAEIALQCLISLCLACIMVIIILPYFKSAFDISFDFVDSVSITSVLPQIIFCILVVILISGIYPAIFLSRYNTIKVLKGNYSTGRRGVLLRNALIVIQFIVAAFFITSTLVIKKQMHYMQTRDKGFSGEQVMRLQTVQQVREAGFEAARNELLSIPGVEYVSKTTNVPGDAFVDTTTMVFKHAGKEYRLSSVKVSDDYFKTLGIALVKGRLFNGSYADENTRSAIINESAMRKLGLNDPVGETITFPWCDSFPVQIVGVVNDFSLSGFEHHINPSVFTVNNKACVSQGGGAILLKLNSKNLAATIAAVEARWKNIDPDFPIRYTFLDDNFQKLFVSYKRLQLIINFFAITAILITLTGLFALTTYVVNNRVKEIGIRKVLGASIHEIHSLISKEFMQLVLLAVLIATPLGWVAADKWLQHFAYKTSLGWGIFLNAAIIVLLIALATMSIQIIKAAMANPVGALRSE</sequence>
<protein>
    <submittedName>
        <fullName evidence="9">ABC transporter permease</fullName>
    </submittedName>
</protein>
<evidence type="ECO:0000256" key="3">
    <source>
        <dbReference type="ARBA" id="ARBA00022692"/>
    </source>
</evidence>
<accession>A0ABP8FC66</accession>
<dbReference type="InterPro" id="IPR003838">
    <property type="entry name" value="ABC3_permease_C"/>
</dbReference>
<feature type="domain" description="MacB-like periplasmic core" evidence="8">
    <location>
        <begin position="480"/>
        <end position="660"/>
    </location>
</feature>
<feature type="transmembrane region" description="Helical" evidence="6">
    <location>
        <begin position="749"/>
        <end position="768"/>
    </location>
</feature>
<dbReference type="PANTHER" id="PTHR30572:SF18">
    <property type="entry name" value="ABC-TYPE MACROLIDE FAMILY EXPORT SYSTEM PERMEASE COMPONENT 2"/>
    <property type="match status" value="1"/>
</dbReference>
<dbReference type="EMBL" id="BAABFN010000001">
    <property type="protein sequence ID" value="GAA4300295.1"/>
    <property type="molecule type" value="Genomic_DNA"/>
</dbReference>
<proteinExistence type="predicted"/>
<feature type="domain" description="ABC3 transporter permease C-terminal" evidence="7">
    <location>
        <begin position="309"/>
        <end position="426"/>
    </location>
</feature>
<evidence type="ECO:0000256" key="6">
    <source>
        <dbReference type="SAM" id="Phobius"/>
    </source>
</evidence>
<evidence type="ECO:0000256" key="2">
    <source>
        <dbReference type="ARBA" id="ARBA00022475"/>
    </source>
</evidence>
<evidence type="ECO:0000259" key="7">
    <source>
        <dbReference type="Pfam" id="PF02687"/>
    </source>
</evidence>
<feature type="transmembrane region" description="Helical" evidence="6">
    <location>
        <begin position="780"/>
        <end position="800"/>
    </location>
</feature>
<dbReference type="Proteomes" id="UP001501207">
    <property type="component" value="Unassembled WGS sequence"/>
</dbReference>
<keyword evidence="4 6" id="KW-1133">Transmembrane helix</keyword>
<feature type="transmembrane region" description="Helical" evidence="6">
    <location>
        <begin position="696"/>
        <end position="721"/>
    </location>
</feature>